<reference evidence="11 12" key="2">
    <citation type="journal article" date="2012" name="Stand. Genomic Sci.">
        <title>Genome sequence of the moderately thermophilic, amino-acid-degrading and sulfur-reducing bacterium Thermovirga lienii type strain (Cas60314(T)).</title>
        <authorList>
            <person name="Goker M."/>
            <person name="Saunders E."/>
            <person name="Lapidus A."/>
            <person name="Nolan M."/>
            <person name="Lucas S."/>
            <person name="Hammon N."/>
            <person name="Deshpande S."/>
            <person name="Cheng J.F."/>
            <person name="Han C."/>
            <person name="Tapia R."/>
            <person name="Goodwin L.A."/>
            <person name="Pitluck S."/>
            <person name="Liolios K."/>
            <person name="Mavromatis K."/>
            <person name="Pagani I."/>
            <person name="Ivanova N."/>
            <person name="Mikhailova N."/>
            <person name="Pati A."/>
            <person name="Chen A."/>
            <person name="Palaniappan K."/>
            <person name="Land M."/>
            <person name="Chang Y.J."/>
            <person name="Jeffries C.D."/>
            <person name="Brambilla E.M."/>
            <person name="Rohde M."/>
            <person name="Spring S."/>
            <person name="Detter J.C."/>
            <person name="Woyke T."/>
            <person name="Bristow J."/>
            <person name="Eisen J.A."/>
            <person name="Markowitz V."/>
            <person name="Hugenholtz P."/>
            <person name="Kyrpides N.C."/>
            <person name="Klenk H.P."/>
        </authorList>
    </citation>
    <scope>NUCLEOTIDE SEQUENCE [LARGE SCALE GENOMIC DNA]</scope>
    <source>
        <strain evidence="12">ATCC BAA-1197 / DSM 17291 / Cas60314</strain>
    </source>
</reference>
<feature type="transmembrane region" description="Helical" evidence="9">
    <location>
        <begin position="139"/>
        <end position="160"/>
    </location>
</feature>
<reference evidence="12" key="1">
    <citation type="submission" date="2011-10" db="EMBL/GenBank/DDBJ databases">
        <title>The complete genome of chromosome of Thermovirga lienii DSM 17291.</title>
        <authorList>
            <consortium name="US DOE Joint Genome Institute (JGI-PGF)"/>
            <person name="Lucas S."/>
            <person name="Copeland A."/>
            <person name="Lapidus A."/>
            <person name="Glavina del Rio T."/>
            <person name="Dalin E."/>
            <person name="Tice H."/>
            <person name="Bruce D."/>
            <person name="Goodwin L."/>
            <person name="Pitluck S."/>
            <person name="Peters L."/>
            <person name="Mikhailova N."/>
            <person name="Saunders E."/>
            <person name="Kyrpides N."/>
            <person name="Mavromatis K."/>
            <person name="Ivanova N."/>
            <person name="Last F.I."/>
            <person name="Brettin T."/>
            <person name="Detter J.C."/>
            <person name="Han C."/>
            <person name="Larimer F."/>
            <person name="Land M."/>
            <person name="Hauser L."/>
            <person name="Markowitz V."/>
            <person name="Cheng J.-F."/>
            <person name="Hugenholtz P."/>
            <person name="Woyke T."/>
            <person name="Wu D."/>
            <person name="Spring S."/>
            <person name="Schroeder M."/>
            <person name="Brambilla E.-M."/>
            <person name="Klenk H.-P."/>
            <person name="Eisen J.A."/>
        </authorList>
    </citation>
    <scope>NUCLEOTIDE SEQUENCE [LARGE SCALE GENOMIC DNA]</scope>
    <source>
        <strain evidence="12">ATCC BAA-1197 / DSM 17291 / Cas60314</strain>
    </source>
</reference>
<protein>
    <submittedName>
        <fullName evidence="11">Transporter, NhaC family (TC 2.A.35)</fullName>
    </submittedName>
</protein>
<evidence type="ECO:0000313" key="11">
    <source>
        <dbReference type="EMBL" id="AER67561.1"/>
    </source>
</evidence>
<feature type="transmembrane region" description="Helical" evidence="9">
    <location>
        <begin position="380"/>
        <end position="403"/>
    </location>
</feature>
<feature type="transmembrane region" description="Helical" evidence="9">
    <location>
        <begin position="261"/>
        <end position="282"/>
    </location>
</feature>
<evidence type="ECO:0000256" key="2">
    <source>
        <dbReference type="ARBA" id="ARBA00022448"/>
    </source>
</evidence>
<dbReference type="Proteomes" id="UP000005868">
    <property type="component" value="Chromosome"/>
</dbReference>
<keyword evidence="7 9" id="KW-0472">Membrane</keyword>
<evidence type="ECO:0000256" key="9">
    <source>
        <dbReference type="SAM" id="Phobius"/>
    </source>
</evidence>
<dbReference type="eggNOG" id="COG1757">
    <property type="taxonomic scope" value="Bacteria"/>
</dbReference>
<sequence>MGHCDSGIIPPARQYTVHSILEVEVLEYQKQNEKKLPPVGLSAAVIAISAFVIGFSVLKLKVDAHIPILIAAIISALCGMLFLGKKWDDLQEGMLNGISLALLPIVILMMVGVVVGVWIQSGTVPALIYYGLKILSPKVFLVAALLSCSVVSLATGSSWTTAGTIGVALMGIGSGLGIPAPITAGVIVSGAYFGDKMSPLSDTTNLAPAVAGGELFDHIRAMLWTTLPTYLIVIAVYTFMSMKFHGQTVDAQAVETIRTTLASQFNLNLMTLLPPVLVILLAAKKFPAIPGLILGTLAGVIVAVVYQGASAADLITAAHYGYESSTGVEAVDKLLTRGGLDHMMWTISLIICALSFGGIMERCGYLESLLNALSKIINNVTGLITTTIFSSLFGNLFLGDQFLGIVVPGRMFKPAFDRLNLAPRMLSRTLEDCGTLTSPLIPWTACGGYMSAMLGVNAFSYAPYAVLNWLNPIVAIALTFFGIGIFYKKD</sequence>
<comment type="similarity">
    <text evidence="8">Belongs to the NhaC Na(+)/H(+) (TC 2.A.35) antiporter family.</text>
</comment>
<keyword evidence="3" id="KW-0050">Antiport</keyword>
<dbReference type="NCBIfam" id="TIGR00931">
    <property type="entry name" value="antiport_nhaC"/>
    <property type="match status" value="1"/>
</dbReference>
<dbReference type="HOGENOM" id="CLU_033405_1_0_0"/>
<dbReference type="PANTHER" id="PTHR33451">
    <property type="entry name" value="MALATE-2H(+)/NA(+)-LACTATE ANTIPORTER"/>
    <property type="match status" value="1"/>
</dbReference>
<feature type="domain" description="Na+/H+ antiporter NhaC-like C-terminal" evidence="10">
    <location>
        <begin position="190"/>
        <end position="483"/>
    </location>
</feature>
<gene>
    <name evidence="11" type="ordered locus">Tlie_1852</name>
</gene>
<evidence type="ECO:0000259" key="10">
    <source>
        <dbReference type="Pfam" id="PF03553"/>
    </source>
</evidence>
<feature type="transmembrane region" description="Helical" evidence="9">
    <location>
        <begin position="221"/>
        <end position="240"/>
    </location>
</feature>
<keyword evidence="5 9" id="KW-0812">Transmembrane</keyword>
<evidence type="ECO:0000256" key="3">
    <source>
        <dbReference type="ARBA" id="ARBA00022449"/>
    </source>
</evidence>
<feature type="transmembrane region" description="Helical" evidence="9">
    <location>
        <begin position="167"/>
        <end position="193"/>
    </location>
</feature>
<dbReference type="InterPro" id="IPR052180">
    <property type="entry name" value="NhaC_Na-H+_Antiporter"/>
</dbReference>
<evidence type="ECO:0000256" key="7">
    <source>
        <dbReference type="ARBA" id="ARBA00023136"/>
    </source>
</evidence>
<dbReference type="STRING" id="580340.Tlie_1852"/>
<dbReference type="InterPro" id="IPR018461">
    <property type="entry name" value="Na/H_Antiport_NhaC-like_C"/>
</dbReference>
<feature type="transmembrane region" description="Helical" evidence="9">
    <location>
        <begin position="95"/>
        <end position="119"/>
    </location>
</feature>
<keyword evidence="12" id="KW-1185">Reference proteome</keyword>
<keyword evidence="4" id="KW-1003">Cell membrane</keyword>
<feature type="transmembrane region" description="Helical" evidence="9">
    <location>
        <begin position="343"/>
        <end position="360"/>
    </location>
</feature>
<keyword evidence="2" id="KW-0813">Transport</keyword>
<evidence type="ECO:0000256" key="1">
    <source>
        <dbReference type="ARBA" id="ARBA00004651"/>
    </source>
</evidence>
<feature type="transmembrane region" description="Helical" evidence="9">
    <location>
        <begin position="288"/>
        <end position="306"/>
    </location>
</feature>
<accession>G7V927</accession>
<dbReference type="AlphaFoldDB" id="G7V927"/>
<name>G7V927_THELD</name>
<dbReference type="EMBL" id="CP003096">
    <property type="protein sequence ID" value="AER67561.1"/>
    <property type="molecule type" value="Genomic_DNA"/>
</dbReference>
<evidence type="ECO:0000256" key="6">
    <source>
        <dbReference type="ARBA" id="ARBA00022989"/>
    </source>
</evidence>
<organism evidence="11 12">
    <name type="scientific">Thermovirga lienii (strain ATCC BAA-1197 / DSM 17291 / Cas60314)</name>
    <dbReference type="NCBI Taxonomy" id="580340"/>
    <lineage>
        <taxon>Bacteria</taxon>
        <taxon>Thermotogati</taxon>
        <taxon>Synergistota</taxon>
        <taxon>Synergistia</taxon>
        <taxon>Synergistales</taxon>
        <taxon>Thermovirgaceae</taxon>
        <taxon>Thermovirga</taxon>
    </lineage>
</organism>
<evidence type="ECO:0000313" key="12">
    <source>
        <dbReference type="Proteomes" id="UP000005868"/>
    </source>
</evidence>
<dbReference type="Pfam" id="PF03553">
    <property type="entry name" value="Na_H_antiporter"/>
    <property type="match status" value="1"/>
</dbReference>
<dbReference type="OrthoDB" id="9762978at2"/>
<comment type="subcellular location">
    <subcellularLocation>
        <location evidence="1">Cell membrane</location>
        <topology evidence="1">Multi-pass membrane protein</topology>
    </subcellularLocation>
</comment>
<dbReference type="PANTHER" id="PTHR33451:SF3">
    <property type="entry name" value="MALATE-2H(+)_NA(+)-LACTATE ANTIPORTER"/>
    <property type="match status" value="1"/>
</dbReference>
<dbReference type="KEGG" id="tli:Tlie_1852"/>
<dbReference type="GO" id="GO:0015297">
    <property type="term" value="F:antiporter activity"/>
    <property type="evidence" value="ECO:0007669"/>
    <property type="project" value="UniProtKB-KW"/>
</dbReference>
<dbReference type="InterPro" id="IPR004770">
    <property type="entry name" value="Na/H_antiport_NhaC"/>
</dbReference>
<proteinExistence type="inferred from homology"/>
<feature type="transmembrane region" description="Helical" evidence="9">
    <location>
        <begin position="469"/>
        <end position="487"/>
    </location>
</feature>
<feature type="transmembrane region" description="Helical" evidence="9">
    <location>
        <begin position="39"/>
        <end position="58"/>
    </location>
</feature>
<keyword evidence="6 9" id="KW-1133">Transmembrane helix</keyword>
<evidence type="ECO:0000256" key="4">
    <source>
        <dbReference type="ARBA" id="ARBA00022475"/>
    </source>
</evidence>
<evidence type="ECO:0000256" key="5">
    <source>
        <dbReference type="ARBA" id="ARBA00022692"/>
    </source>
</evidence>
<feature type="transmembrane region" description="Helical" evidence="9">
    <location>
        <begin position="64"/>
        <end position="83"/>
    </location>
</feature>
<evidence type="ECO:0000256" key="8">
    <source>
        <dbReference type="ARBA" id="ARBA00038435"/>
    </source>
</evidence>
<dbReference type="GO" id="GO:0005886">
    <property type="term" value="C:plasma membrane"/>
    <property type="evidence" value="ECO:0007669"/>
    <property type="project" value="UniProtKB-SubCell"/>
</dbReference>